<evidence type="ECO:0000313" key="2">
    <source>
        <dbReference type="Proteomes" id="UP000198379"/>
    </source>
</evidence>
<dbReference type="Proteomes" id="UP000198379">
    <property type="component" value="Unassembled WGS sequence"/>
</dbReference>
<reference evidence="1 2" key="1">
    <citation type="submission" date="2017-06" db="EMBL/GenBank/DDBJ databases">
        <authorList>
            <person name="Kim H.J."/>
            <person name="Triplett B.A."/>
        </authorList>
    </citation>
    <scope>NUCLEOTIDE SEQUENCE [LARGE SCALE GENOMIC DNA]</scope>
    <source>
        <strain evidence="1 2">DSM 25597</strain>
    </source>
</reference>
<name>A0A239AAU3_9FLAO</name>
<keyword evidence="2" id="KW-1185">Reference proteome</keyword>
<dbReference type="EMBL" id="FZNY01000004">
    <property type="protein sequence ID" value="SNR92659.1"/>
    <property type="molecule type" value="Genomic_DNA"/>
</dbReference>
<organism evidence="1 2">
    <name type="scientific">Dokdonia pacifica</name>
    <dbReference type="NCBI Taxonomy" id="1627892"/>
    <lineage>
        <taxon>Bacteria</taxon>
        <taxon>Pseudomonadati</taxon>
        <taxon>Bacteroidota</taxon>
        <taxon>Flavobacteriia</taxon>
        <taxon>Flavobacteriales</taxon>
        <taxon>Flavobacteriaceae</taxon>
        <taxon>Dokdonia</taxon>
    </lineage>
</organism>
<protein>
    <submittedName>
        <fullName evidence="1">Uncharacterized protein</fullName>
    </submittedName>
</protein>
<dbReference type="RefSeq" id="WP_089372091.1">
    <property type="nucleotide sequence ID" value="NZ_BMEP01000007.1"/>
</dbReference>
<gene>
    <name evidence="1" type="ORF">SAMN06265376_104285</name>
</gene>
<dbReference type="AlphaFoldDB" id="A0A239AAU3"/>
<proteinExistence type="predicted"/>
<accession>A0A239AAU3</accession>
<evidence type="ECO:0000313" key="1">
    <source>
        <dbReference type="EMBL" id="SNR92659.1"/>
    </source>
</evidence>
<sequence>MTSKAFILIYFFSQVFLASSQESYKVLYMNGDVYANNTLISIGDKIKDSDSLNFIEEKGLIKVCYSKCKKLRIFSNYFFKKNHIKTISDYTKYYKSLTTRGDKDFIKNVDLKVISEHQIAIIDTLKLNSKEFNLTSDRTNFYYVSYTFKKKEINKKLDYFKNHLIFTNSIYSVENEGKIIPDNNTISLFHYNANKRESTPIVTNLNIHFFDRTVLLKKIKNCCMDTKSNLSLKNKMILLKEYLKTEYSEMKFSENDINKLLNDL</sequence>